<accession>A0A2A4EUK0</accession>
<dbReference type="Gene3D" id="2.180.10.10">
    <property type="entry name" value="RHS repeat-associated core"/>
    <property type="match status" value="12"/>
</dbReference>
<dbReference type="Proteomes" id="UP000218022">
    <property type="component" value="Unassembled WGS sequence"/>
</dbReference>
<dbReference type="Gene3D" id="3.10.350.10">
    <property type="entry name" value="LysM domain"/>
    <property type="match status" value="1"/>
</dbReference>
<feature type="domain" description="LysM" evidence="4">
    <location>
        <begin position="4049"/>
        <end position="4096"/>
    </location>
</feature>
<dbReference type="PANTHER" id="PTHR32305">
    <property type="match status" value="1"/>
</dbReference>
<sequence length="4817" mass="506556">MVAIVTGNGLGLSLSSLSLLGQRGVTGNANGGRNGELAYVNAATGNLVLQDHDDLLAAHGIQVDTLRTYNSQGAFSDGGDDWSTGAGRRRLQISGLVYTAGSTITRTAADGSQTVYTFDAARGLYVNSDGAGAINTIRYDSSAANLIFTDGTSEASERYEVGGLGRLLSVTDKVGNTVSYNYDSNNRLSRIVDASGETTYLDYAGNNLSQVRTVLLDGTTVTRTHYTYDSQNRLSTTTVDLSPADNSVADGNVYRTTYLYDGNSDRIASITQSDGTTQSFTYVQVGTDYRVASFTDGDGNITRFDYDTVNRRTTVTDPLGLKSTWSYDAQGRLTQLSSSPVAGVAQSTTFSYGIGGHVTQIVDPSGHAVSMQYDDNGNQVLQKDASGNTITRTFSASNRLLTETVYLTPANGAAAPQQPLTTRNVYDDQGLLHFTISPEGRVTEYRYNGTGERTSSIQYGGNSAYSLDGLNSTDAPTLAQMQSWQAKADMTQSSRIDMTYDFRGLLSSQTTYSSVDAQGNGVQDGQPAKTQYVYDQTGRLLNTIDARGNATHVSYDGLGRVLSTTDALGQATLTQYDDAHNKTVVKLANGLTTISAYDSDGLLIGKVQTDAAAQVLGQTTYTYDADGRLRMTQDPTGVRHYMLYDDAGRKVADIDGTGALTEVRYDLNNAVTETIAYDTPVSASGLASLLDAKGNPGNATLASIRPAASALDHVLRNIYDASGRLAVTIDAAGQVTQNVYDGASRVVSVIRYATPINLANLGDNPGAADVMPAASAQDRITRNFYDEDGLLRGTLDGEGYLVENRYDSAGRQVERIAYAHPTDASLRASASLSALIPPADAADIHSYTLYNRRGQVTGQIDGEGWLTESVYDSAGNLAQTVRYATPVTGRAGATVASLRPASSATDQVVSYTYTALNQRATSVDVEGTTTAYSYDSVGNLLSTSRAAGTADQRTLTSRYDLQGRLTGELSAQGATLLKDGLTSDQVNAIWVQYGTTYTYDAAGRRTSATDPNGNKTLFYYDQDSRLTHTIDALGEVQERQYDALGQLTGTVKYGTRIAVAGMTGGVVSAALINALNTVRNPALDSRTSITYGATGLVATTTDALGNVSSNTYDAFGDVISSNTAIDAGHALTQTFSYDRRGMQTGSVADPLGVAAAASTQYDAFGRVIRSMDANGNVSTRSYDRLGRVVQTVDPVNVQRSTTYDAFSRVLSTTDASGTTTYAYDTFGRSVTVTSPGGVSVTTAHTRNGQTASVKDGLGNVTEYAYDKNGNLIQTHTPLSQTASQYDAANRLIQTTDANGNVVTYSYDAANRLLQRRVDPNGLNLTTTYQYDAKGQQITSTDPNGTVTQVRYDAKGQQVSQTVDPGGLNLVTQYSYDGRGKTLTVTSPTGTVAQYVYDKLGRRIEQHIDPSGLNLTTRTAYDKNGNAVSVTDPNGNTTRYVYDANDRQVFAIDARGDVTQTVYDQAGHIAQTTTYATPIGMAGLSAAPLAGDIQARLTANAATDVTQIRRYDADGHLTWTIDGTGGIVRYEYDANGNVVKRTAYANQLGAADLASLQKSGGNPQPVADAAHDLVKQTVYDALNRAIYSIDGTGAVVERHYDGNGNVVEQIAYATTVPTGQPVNQASIASLVRAVADSQRDAHVRNTFDSANRLTFTANGVGAVTQNIYDANGNLTRAIAYATPLAGAMNPATALSSVQAGSDDRVTTSVYDAANRQIYTVDPLGTVSHQVFDANGNVAQRVVYANRLTSAGLATPGTLSALQAALVLDATNDRATRSVFDAANRQIMSIDALGNVTQKQYDAAGNLIVTRAYASAISLQGLPPVTQATDLSARLKPDATNDRVQSFAFDAANRQIYSVDSAGYVKATQYDGAGRIAQTTQYAAALPAATTRTDATSIAAGLKADAQADRTDSFTYDAASNLVSSTDAMGGTERYTYNGVGDKLSFTNKKGAVWNYDYDAAGRRVQETAAAADVAAVSAANDGTLSVDETHSGAVRLVTRTDYDALGNVVARTEAFGRPEARVTRFQYDAVGRQIRTIYPAVGVYNAGADNLVSNGATGLAARTETANVLPTSDVLYDVFGDAIANRDVSGNVSYKTYDRSGRVSYDVDAMGFVTSYSRNAFGEVVGLIRYASATSLNNAGYAAISGASVASAISAANVDHSADRLLTTSYDQLGRTVQVVEPTAYTYDSSAPAGAQYFTAGRTTKTEYNAFGQAVRTSVLRNPLTNTWTTTTQYYDQRGMQTATVDAMGYLSTNAWDVAGNLVSHSEYATAIAPGSWSLASYATPGASGTDRTTQYAYDRLNRKTSETRVNVQYSDTADGNSVTGNLTTTYGYDALGNQTRTTDSTGASTYTYYDALGRILAVASPSRSSTANGASLIPLSVFRRDAYGNVVAKIDYARGAASASEASYAPAGGDAADRISVTRYDSHGNAIQSTDASGVTHYASFDVAGRLVKQWQAVTGNDGVTQTLFEAFQYDQDGRRTHVLDPASTASLQGGNIATLSQAQAGLIDTRTDYDAFGDAVAKSINGNQVEYTRYDAAGRAWLSNTGDGVDKVSLYDVQGNATATIRSSGSGLNNADFRTIGSPDQVAGLGDTRRTDVVYDALGRAIQQLQPQRTDSQGGVSVFSMSSHASIVSIASPVFNEGTQVSGWTGTNQLALSWTSLASLGSGDIKVHVDYVTHDVVFDTSASGDEASNPTVQPGVPASRDVLYTGESAAQAAAGATLSWQDPVGPNGGIGRVTGVTIYKKDLQGNWQVVLSQGAGGPSDAIQVATPNDPQAQVQVQVAANGTNNWFSLSTINFGDSLYATTSGLTAGGYQYRVLTTLPRSATYVTATGSLNVGAPALAPINVPISYGPAGAGWLAWQSPGSATTEVFRYRLQGTSNWNTLPVVARSGGNDGVDTSVLPGGGYDYELLWTHSGDSSPYAHATGQIGVSNSVPARYVPPVNLPNIAVTETRGLVGGTVTGTDAFGLPVYNTDESSQVVGATESDTIQWSLPSVGVNVQFQYRAVGTTAWTPLTVYTYTNGSDEASSLVATQRVDIAHIAPGSYEFQVLAVGTNGAATAQATGNLTVNAQGAGHYETRSVQVQVPVTVTPDNPANHIVGWTKATYNAPVVVGYDEGGNAILGDHYQWQGNVIVGVPYTVSQITGYRTETYQVQVPVQGDPIITGHDEAGHPIYQRDGAGNIMYTTKYVTQDRTRQVPVYGNVTVYPPDPNNYLASPSKPIYGAPVAVGTDESGNQILGDHYQWQGNTVVAVPYTVMQTQTQQQQVWVAGTTPPPTISTTTPPYTPGYTIAEVPKGYSTTSTTGANPQALSLSGQDSIAQGINGSQASNRPATNRTVDRWGNVLSTDDSRANPWSTVTTYRYNASNQLIEQDLPNGDGVQGAGPVQRIAYDRLGRQVAVVDANGHVNAKIYDAAGNVATELHADGGVVRHAYDAFGNQVQLTDALGNATSYTYDKVDRLLSTAQGVVGVYTVDGNNNLQSLGTRNLTETTGYDQAGRKLWSTNGNGETIRYAYDLRGNITMTTQPLGQATRDAYDVDGHKTAEVDANGSVATWRYDHFGQLQAHTDIGGANYSYTYDNARQLIAQTNTRGQSLHYQYDAAGQLIRIDDTALGQRTDYAYNAAGARVREKTTQGGVVYQDSHLAYDALGRLRDVADTRVHLTIDYDNAGNRVHEHTHVLNMQDAAKDSDLWYAYDSMNRQTLVDGTNPQGGIVQGQGHLIGYDLNGNRTSDTTIGARITSNGGDSVMAGYTINGTGARLLDESGNPIMNVSTDSQGRPYYGLDESGQPVYLTAVNVTTPVTYSASTGSTTEQYAYDALGRIRQIYRDGTLVDTRYYDGAGRMVQSGPAGLLNQAYVNLLGSGSNTPGVQTTINRFDADGRLQHQRVLKADGGAKYETDYNSYDAVGNLLQYKLINQDGSSYTNTYTTALAKFEGYKESSIQGTSTVLQSGTTTDGYDANGNLVTVSDSTEPANSRRFVNDVSGHVLYRNQAGNTQYFIFANGQQMGASGMGIDTQNPTTNGKPNFADVQSFNIGYQSIDASYPAASVGSYRVLTGDTLQSIAKSAYGDNKLWYLIADANNLQGDSDLKVGQTITIPTTAGGIHNDGDTFRPYDPSKAVGDTTPNLPAPPPQGGGGCGVLGMVIAAVVAVVATVFTAGGMAAPAGSLASGAFGTIMASGASAMVGGVAAGGLSATALAEAAVGAAVGSAVSQGASIAMGMQKGFSWNQVGMSALSAGVSAGVGGELAPMLGIAGTSIPALAARAALASALTQGTEVVTGLQHSFDWGGVAASAAGGAAGGLAGDGLQASGVLNGVGQFGRALAVGTVSGFTAGVTTSLLQGGRVNTVQVAADAFGNALGQGLTEPAAVLGQQEARLDQQVAQIAETGSAQTVPVGKAGGNDSYTGAVYGQLVDAFSNNAGPSTGYASGGMLFAGPGAPPPMVDGGTLSAIHITPNGSWIDDGTGSAATGAAYGSGYAGASSAWSPASLGYGGDIDVNTAAFRVAMNDTGTSYGGAAFDVEQARAERIGAMQEQAANPANVRPSLGELNILVTGPYSAPESTATNISSGLRQAGQWLDTPISWLQHTAQTALKGNAIMAEGLDAVGLHGLASVQMGLGEVVSSSVPTRPWEVALSVAPLAGEVGPAMRAGAAMFGPKFAGITEGFLARPRIVPNEPRIVPEAAASPKTITPLNPGTRFYVNGNGEILDAKTYARNSGFRNGVRDQAWANAVDEDTGLVSDPLTGSTMNSGERWDMGHRPGMEYWKERDNAINNWLNNGEHMTRKEFLDIMNDPSRYRPELPSSNRSHQAEDASNLFWE</sequence>
<feature type="region of interest" description="Disordered" evidence="2">
    <location>
        <begin position="4795"/>
        <end position="4817"/>
    </location>
</feature>
<dbReference type="SUPFAM" id="SSF50998">
    <property type="entry name" value="Quinoprotein alcohol dehydrogenase-like"/>
    <property type="match status" value="1"/>
</dbReference>
<dbReference type="SMART" id="SM00257">
    <property type="entry name" value="LysM"/>
    <property type="match status" value="1"/>
</dbReference>
<dbReference type="Pfam" id="PF14410">
    <property type="entry name" value="GH-E"/>
    <property type="match status" value="1"/>
</dbReference>
<feature type="transmembrane region" description="Helical" evidence="3">
    <location>
        <begin position="4139"/>
        <end position="4158"/>
    </location>
</feature>
<dbReference type="InterPro" id="IPR006530">
    <property type="entry name" value="YD"/>
</dbReference>
<evidence type="ECO:0000256" key="2">
    <source>
        <dbReference type="SAM" id="MobiDB-lite"/>
    </source>
</evidence>
<dbReference type="InterPro" id="IPR031325">
    <property type="entry name" value="RHS_repeat"/>
</dbReference>
<dbReference type="Pfam" id="PF01476">
    <property type="entry name" value="LysM"/>
    <property type="match status" value="1"/>
</dbReference>
<dbReference type="CDD" id="cd00118">
    <property type="entry name" value="LysM"/>
    <property type="match status" value="1"/>
</dbReference>
<keyword evidence="3" id="KW-1133">Transmembrane helix</keyword>
<dbReference type="InterPro" id="IPR011047">
    <property type="entry name" value="Quinoprotein_ADH-like_sf"/>
</dbReference>
<reference evidence="5 6" key="1">
    <citation type="submission" date="2017-01" db="EMBL/GenBank/DDBJ databases">
        <title>Whole-Genome Shotgun Sequencing of Two beta-Proteobacterial Species in Search of the Bulgecin Biosynthetic Cluster.</title>
        <authorList>
            <person name="Horsman M.E."/>
            <person name="Marous D.R."/>
            <person name="Li R."/>
            <person name="Oliver R.A."/>
            <person name="Byun B."/>
            <person name="Emrich S.J."/>
            <person name="Boggess B."/>
            <person name="Townsend C.A."/>
            <person name="Mobashery S."/>
        </authorList>
    </citation>
    <scope>NUCLEOTIDE SEQUENCE [LARGE SCALE GENOMIC DNA]</scope>
    <source>
        <strain evidence="5 6">ATCC 31363</strain>
    </source>
</reference>
<protein>
    <recommendedName>
        <fullName evidence="4">LysM domain-containing protein</fullName>
    </recommendedName>
</protein>
<proteinExistence type="predicted"/>
<gene>
    <name evidence="5" type="ORF">BWP39_29150</name>
</gene>
<dbReference type="SUPFAM" id="SSF63829">
    <property type="entry name" value="Calcium-dependent phosphotriesterase"/>
    <property type="match status" value="1"/>
</dbReference>
<dbReference type="InterPro" id="IPR036779">
    <property type="entry name" value="LysM_dom_sf"/>
</dbReference>
<dbReference type="NCBIfam" id="TIGR01643">
    <property type="entry name" value="YD_repeat_2x"/>
    <property type="match status" value="21"/>
</dbReference>
<keyword evidence="3" id="KW-0812">Transmembrane</keyword>
<dbReference type="InterPro" id="IPR056823">
    <property type="entry name" value="TEN-like_YD-shell"/>
</dbReference>
<organism evidence="5 6">
    <name type="scientific">Paraburkholderia acidicola</name>
    <dbReference type="NCBI Taxonomy" id="1912599"/>
    <lineage>
        <taxon>Bacteria</taxon>
        <taxon>Pseudomonadati</taxon>
        <taxon>Pseudomonadota</taxon>
        <taxon>Betaproteobacteria</taxon>
        <taxon>Burkholderiales</taxon>
        <taxon>Burkholderiaceae</taxon>
        <taxon>Paraburkholderia</taxon>
    </lineage>
</organism>
<evidence type="ECO:0000256" key="1">
    <source>
        <dbReference type="ARBA" id="ARBA00022737"/>
    </source>
</evidence>
<evidence type="ECO:0000313" key="6">
    <source>
        <dbReference type="Proteomes" id="UP000218022"/>
    </source>
</evidence>
<dbReference type="OrthoDB" id="9816400at2"/>
<dbReference type="InterPro" id="IPR018392">
    <property type="entry name" value="LysM"/>
</dbReference>
<dbReference type="EMBL" id="MTZV01000006">
    <property type="protein sequence ID" value="PCE23749.1"/>
    <property type="molecule type" value="Genomic_DNA"/>
</dbReference>
<feature type="transmembrane region" description="Helical" evidence="3">
    <location>
        <begin position="4170"/>
        <end position="4192"/>
    </location>
</feature>
<dbReference type="InterPro" id="IPR026835">
    <property type="entry name" value="YqcG_C"/>
</dbReference>
<evidence type="ECO:0000313" key="5">
    <source>
        <dbReference type="EMBL" id="PCE23749.1"/>
    </source>
</evidence>
<dbReference type="PROSITE" id="PS51782">
    <property type="entry name" value="LYSM"/>
    <property type="match status" value="1"/>
</dbReference>
<dbReference type="Pfam" id="PF05593">
    <property type="entry name" value="RHS_repeat"/>
    <property type="match status" value="7"/>
</dbReference>
<evidence type="ECO:0000256" key="3">
    <source>
        <dbReference type="SAM" id="Phobius"/>
    </source>
</evidence>
<keyword evidence="3" id="KW-0472">Membrane</keyword>
<dbReference type="InterPro" id="IPR050708">
    <property type="entry name" value="T6SS_VgrG/RHS"/>
</dbReference>
<evidence type="ECO:0000259" key="4">
    <source>
        <dbReference type="PROSITE" id="PS51782"/>
    </source>
</evidence>
<dbReference type="Pfam" id="PF25023">
    <property type="entry name" value="TEN_YD-shell"/>
    <property type="match status" value="4"/>
</dbReference>
<name>A0A2A4EUK0_9BURK</name>
<keyword evidence="1" id="KW-0677">Repeat</keyword>
<dbReference type="RefSeq" id="WP_096725654.1">
    <property type="nucleotide sequence ID" value="NZ_MTZV01000006.1"/>
</dbReference>
<comment type="caution">
    <text evidence="5">The sequence shown here is derived from an EMBL/GenBank/DDBJ whole genome shotgun (WGS) entry which is preliminary data.</text>
</comment>
<dbReference type="PANTHER" id="PTHR32305:SF15">
    <property type="entry name" value="PROTEIN RHSA-RELATED"/>
    <property type="match status" value="1"/>
</dbReference>